<dbReference type="PANTHER" id="PTHR10584">
    <property type="entry name" value="SUGAR KINASE"/>
    <property type="match status" value="1"/>
</dbReference>
<evidence type="ECO:0000313" key="5">
    <source>
        <dbReference type="Proteomes" id="UP001322481"/>
    </source>
</evidence>
<dbReference type="Proteomes" id="UP001322481">
    <property type="component" value="Chromosome"/>
</dbReference>
<dbReference type="PROSITE" id="PS00584">
    <property type="entry name" value="PFKB_KINASES_2"/>
    <property type="match status" value="1"/>
</dbReference>
<evidence type="ECO:0000256" key="1">
    <source>
        <dbReference type="ARBA" id="ARBA00022679"/>
    </source>
</evidence>
<keyword evidence="2 4" id="KW-0418">Kinase</keyword>
<dbReference type="RefSeq" id="WP_322416572.1">
    <property type="nucleotide sequence ID" value="NZ_CP139858.1"/>
</dbReference>
<dbReference type="PANTHER" id="PTHR10584:SF157">
    <property type="entry name" value="SULFOFRUCTOSE KINASE"/>
    <property type="match status" value="1"/>
</dbReference>
<organism evidence="4 5">
    <name type="scientific">Mesorhizobium huakuii</name>
    <dbReference type="NCBI Taxonomy" id="28104"/>
    <lineage>
        <taxon>Bacteria</taxon>
        <taxon>Pseudomonadati</taxon>
        <taxon>Pseudomonadota</taxon>
        <taxon>Alphaproteobacteria</taxon>
        <taxon>Hyphomicrobiales</taxon>
        <taxon>Phyllobacteriaceae</taxon>
        <taxon>Mesorhizobium</taxon>
    </lineage>
</organism>
<dbReference type="Pfam" id="PF00294">
    <property type="entry name" value="PfkB"/>
    <property type="match status" value="1"/>
</dbReference>
<dbReference type="InterPro" id="IPR002173">
    <property type="entry name" value="Carboh/pur_kinase_PfkB_CS"/>
</dbReference>
<dbReference type="EMBL" id="CP139858">
    <property type="protein sequence ID" value="WQC01643.1"/>
    <property type="molecule type" value="Genomic_DNA"/>
</dbReference>
<dbReference type="InterPro" id="IPR029056">
    <property type="entry name" value="Ribokinase-like"/>
</dbReference>
<evidence type="ECO:0000259" key="3">
    <source>
        <dbReference type="Pfam" id="PF00294"/>
    </source>
</evidence>
<dbReference type="SUPFAM" id="SSF53613">
    <property type="entry name" value="Ribokinase-like"/>
    <property type="match status" value="1"/>
</dbReference>
<evidence type="ECO:0000256" key="2">
    <source>
        <dbReference type="ARBA" id="ARBA00022777"/>
    </source>
</evidence>
<name>A0ABZ0VVV8_9HYPH</name>
<keyword evidence="1" id="KW-0808">Transferase</keyword>
<proteinExistence type="predicted"/>
<sequence length="318" mass="32683">MTRPARLLSVGALTLDTILRVETLPTHQGKFIAADGVQIASGMATSAACAAHRLGAEVSLWASAGDDLIGDQLIAGIEAEGIDCSHVRRVSGARSALASILVDAHGERIIVPFYDSLAQADPDALPFADITAFDAVLVDVRWPGAAVLALKAARAAGRPAILDADTAPLAVLEQLLPLASHIVASEPAVRIICGHALDLASACSDMASRTDAFVAVTGGAAGTWWFDRATGSSRHVAAPKIKAVDTLAAGDVFHGAFAVGLAEAMPVEQALRFASAAAALKCLRFGGRLGAPGRTETLAMVTATWPETAQFFDGCSIA</sequence>
<evidence type="ECO:0000313" key="4">
    <source>
        <dbReference type="EMBL" id="WQC01643.1"/>
    </source>
</evidence>
<dbReference type="InterPro" id="IPR011611">
    <property type="entry name" value="PfkB_dom"/>
</dbReference>
<feature type="domain" description="Carbohydrate kinase PfkB" evidence="3">
    <location>
        <begin position="6"/>
        <end position="290"/>
    </location>
</feature>
<reference evidence="4 5" key="1">
    <citation type="submission" date="2023-11" db="EMBL/GenBank/DDBJ databases">
        <authorList>
            <person name="Panchal A.K."/>
            <person name="Meaney J.S."/>
            <person name="Karas B.J."/>
            <person name="diCenzo G.C."/>
        </authorList>
    </citation>
    <scope>NUCLEOTIDE SEQUENCE [LARGE SCALE GENOMIC DNA]</scope>
    <source>
        <strain evidence="4 5">NZP2235</strain>
    </source>
</reference>
<protein>
    <submittedName>
        <fullName evidence="4">Sugar kinase</fullName>
    </submittedName>
</protein>
<accession>A0ABZ0VVV8</accession>
<gene>
    <name evidence="4" type="ORF">U0R22_005875</name>
</gene>
<keyword evidence="5" id="KW-1185">Reference proteome</keyword>
<dbReference type="Gene3D" id="3.40.1190.20">
    <property type="match status" value="1"/>
</dbReference>
<dbReference type="GO" id="GO:0016301">
    <property type="term" value="F:kinase activity"/>
    <property type="evidence" value="ECO:0007669"/>
    <property type="project" value="UniProtKB-KW"/>
</dbReference>
<dbReference type="CDD" id="cd01945">
    <property type="entry name" value="ribokinase_group_B"/>
    <property type="match status" value="1"/>
</dbReference>